<proteinExistence type="predicted"/>
<feature type="signal peptide" evidence="1">
    <location>
        <begin position="1"/>
        <end position="23"/>
    </location>
</feature>
<sequence length="299" mass="31691">MRLKSLLLLAALLFIQLPLAARAAPAEGFDWCGTPYPKWWWGKKGLPPGPCTPENWRIEPAGADFRIAVDIVNRGTTTCTAGMAFAVTHAAVDPTGYPDPASGAAPADARSVLGTETLAQGTLPALRPGETFTVTASARGIREGANHLLTVAFLDGADSRPSPEPTPWFWVNFENVDPAASLRLVATRMEPVTSTRPGYTAHRVYIGLQNVGREDVSARTPILVVHGNAASAGGYWGPDDDTHGPNDPGNPYAIIYREVLFRGAAGQTVRPGETLTVQGIAFSPEGTQTQKQLAVKVGG</sequence>
<dbReference type="EMBL" id="CP071090">
    <property type="protein sequence ID" value="QSQ20494.1"/>
    <property type="molecule type" value="Genomic_DNA"/>
</dbReference>
<evidence type="ECO:0008006" key="4">
    <source>
        <dbReference type="Google" id="ProtNLM"/>
    </source>
</evidence>
<dbReference type="RefSeq" id="WP_206722074.1">
    <property type="nucleotide sequence ID" value="NZ_CP071090.1"/>
</dbReference>
<reference evidence="2 3" key="1">
    <citation type="submission" date="2021-02" db="EMBL/GenBank/DDBJ databases">
        <title>De Novo genome assembly of isolated myxobacteria.</title>
        <authorList>
            <person name="Stevens D.C."/>
        </authorList>
    </citation>
    <scope>NUCLEOTIDE SEQUENCE [LARGE SCALE GENOMIC DNA]</scope>
    <source>
        <strain evidence="3">SCPEA02</strain>
    </source>
</reference>
<feature type="chain" id="PRO_5046484317" description="CARDB domain-containing protein" evidence="1">
    <location>
        <begin position="24"/>
        <end position="299"/>
    </location>
</feature>
<evidence type="ECO:0000313" key="3">
    <source>
        <dbReference type="Proteomes" id="UP000662747"/>
    </source>
</evidence>
<dbReference type="Proteomes" id="UP000662747">
    <property type="component" value="Chromosome"/>
</dbReference>
<gene>
    <name evidence="2" type="ORF">JY651_35390</name>
</gene>
<evidence type="ECO:0000256" key="1">
    <source>
        <dbReference type="SAM" id="SignalP"/>
    </source>
</evidence>
<organism evidence="2 3">
    <name type="scientific">Pyxidicoccus parkwayensis</name>
    <dbReference type="NCBI Taxonomy" id="2813578"/>
    <lineage>
        <taxon>Bacteria</taxon>
        <taxon>Pseudomonadati</taxon>
        <taxon>Myxococcota</taxon>
        <taxon>Myxococcia</taxon>
        <taxon>Myxococcales</taxon>
        <taxon>Cystobacterineae</taxon>
        <taxon>Myxococcaceae</taxon>
        <taxon>Pyxidicoccus</taxon>
    </lineage>
</organism>
<protein>
    <recommendedName>
        <fullName evidence="4">CARDB domain-containing protein</fullName>
    </recommendedName>
</protein>
<keyword evidence="3" id="KW-1185">Reference proteome</keyword>
<evidence type="ECO:0000313" key="2">
    <source>
        <dbReference type="EMBL" id="QSQ20494.1"/>
    </source>
</evidence>
<keyword evidence="1" id="KW-0732">Signal</keyword>
<name>A0ABX7NSW0_9BACT</name>
<accession>A0ABX7NSW0</accession>